<feature type="domain" description="Symplekin C-terminal" evidence="2">
    <location>
        <begin position="454"/>
        <end position="632"/>
    </location>
</feature>
<dbReference type="Proteomes" id="UP000231279">
    <property type="component" value="Unassembled WGS sequence"/>
</dbReference>
<sequence length="689" mass="75765">MDNGSFPPPSSTSKVQDPLALAPIDAAMLDEAYSSSSQETDQLLPDISNADSSDVASTELSVFPPYVELDEDHQRNVKKLVLERIINSNQNLLRPEFKQTQIALVARLFAQGNVDYMVGMVQKRVVSDYEHQKGHELIMDILYHLHSLMVSDCMSSVSDVYEKFLLGVAKSLLEDLPASDKSFSRLLGEAPHIPESVLRLLYDACTGSHSEPGGHHGDRVTQGLGAVWSLILGSPVNRQACLDIALKCAVYSRDDVRAKAIRLVANKLFIIGYLSENIEQFATNMFMSAVEQGIPETVLSQSVDPAKRMAGQVDDQEISTGSSQVSEPGNSRNDSRNGASPGSPVDSSISFSQAQSLISLFFALCTKKPRLLQLVFDNYARGPKAVQQAVHRHIPVLIRAVESSYPELLHIISAQLKGSEPLLVQVLQVLCDGRTPSPDLVTTVKHVYETRLKDPTILIPVLSAFSRDEVLPIFPQLVCLPLDKFQTALDHILQGSAHTGPALTPVEVLVAIHDISPERDGLPLKKITDACSVCFEQRTVFTHQVLANALNQMVDLTPLPLLFMRTVIQAIDAFPTMVNFVMKILRKLVHKQIWKMPKLWVGFLKCISQTQPHSFRVLLQLPVPQLESALNKYGNLRGPLIAFVNRSSAKNSLPRSTLEVLGLSSEAHKLETHVTASDASSSGHRATHT</sequence>
<gene>
    <name evidence="3" type="ORF">CDL12_11968</name>
</gene>
<dbReference type="STRING" id="429701.A0A2G9HDM3"/>
<evidence type="ECO:0000256" key="1">
    <source>
        <dbReference type="SAM" id="MobiDB-lite"/>
    </source>
</evidence>
<feature type="compositionally biased region" description="Polar residues" evidence="1">
    <location>
        <begin position="318"/>
        <end position="347"/>
    </location>
</feature>
<dbReference type="AlphaFoldDB" id="A0A2G9HDM3"/>
<evidence type="ECO:0000313" key="3">
    <source>
        <dbReference type="EMBL" id="PIN15390.1"/>
    </source>
</evidence>
<keyword evidence="4" id="KW-1185">Reference proteome</keyword>
<dbReference type="Pfam" id="PF12295">
    <property type="entry name" value="Symplekin_C"/>
    <property type="match status" value="1"/>
</dbReference>
<dbReference type="OrthoDB" id="331600at2759"/>
<proteinExistence type="predicted"/>
<reference evidence="4" key="1">
    <citation type="journal article" date="2018" name="Gigascience">
        <title>Genome assembly of the Pink Ipe (Handroanthus impetiginosus, Bignoniaceae), a highly valued, ecologically keystone Neotropical timber forest tree.</title>
        <authorList>
            <person name="Silva-Junior O.B."/>
            <person name="Grattapaglia D."/>
            <person name="Novaes E."/>
            <person name="Collevatti R.G."/>
        </authorList>
    </citation>
    <scope>NUCLEOTIDE SEQUENCE [LARGE SCALE GENOMIC DNA]</scope>
    <source>
        <strain evidence="4">cv. UFG-1</strain>
    </source>
</reference>
<feature type="region of interest" description="Disordered" evidence="1">
    <location>
        <begin position="31"/>
        <end position="51"/>
    </location>
</feature>
<evidence type="ECO:0000259" key="2">
    <source>
        <dbReference type="Pfam" id="PF12295"/>
    </source>
</evidence>
<evidence type="ECO:0000313" key="4">
    <source>
        <dbReference type="Proteomes" id="UP000231279"/>
    </source>
</evidence>
<feature type="region of interest" description="Disordered" evidence="1">
    <location>
        <begin position="310"/>
        <end position="347"/>
    </location>
</feature>
<organism evidence="3 4">
    <name type="scientific">Handroanthus impetiginosus</name>
    <dbReference type="NCBI Taxonomy" id="429701"/>
    <lineage>
        <taxon>Eukaryota</taxon>
        <taxon>Viridiplantae</taxon>
        <taxon>Streptophyta</taxon>
        <taxon>Embryophyta</taxon>
        <taxon>Tracheophyta</taxon>
        <taxon>Spermatophyta</taxon>
        <taxon>Magnoliopsida</taxon>
        <taxon>eudicotyledons</taxon>
        <taxon>Gunneridae</taxon>
        <taxon>Pentapetalae</taxon>
        <taxon>asterids</taxon>
        <taxon>lamiids</taxon>
        <taxon>Lamiales</taxon>
        <taxon>Bignoniaceae</taxon>
        <taxon>Crescentiina</taxon>
        <taxon>Tabebuia alliance</taxon>
        <taxon>Handroanthus</taxon>
    </lineage>
</organism>
<dbReference type="PANTHER" id="PTHR47184:SF3">
    <property type="entry name" value="PHOSPHATIDYLINOSITOL 3-AND 4-KINASE FAMILY PROTEIN-RELATED"/>
    <property type="match status" value="1"/>
</dbReference>
<comment type="caution">
    <text evidence="3">The sequence shown here is derived from an EMBL/GenBank/DDBJ whole genome shotgun (WGS) entry which is preliminary data.</text>
</comment>
<dbReference type="EMBL" id="NKXS01002085">
    <property type="protein sequence ID" value="PIN15390.1"/>
    <property type="molecule type" value="Genomic_DNA"/>
</dbReference>
<dbReference type="PANTHER" id="PTHR47184">
    <property type="entry name" value="PHOSPHATIDYLINOSITOL 3-AND 4-KINASE FAMILY PROTEIN-RELATED"/>
    <property type="match status" value="1"/>
</dbReference>
<accession>A0A2G9HDM3</accession>
<dbReference type="InterPro" id="IPR022075">
    <property type="entry name" value="Symplekin_C"/>
</dbReference>
<protein>
    <recommendedName>
        <fullName evidence="2">Symplekin C-terminal domain-containing protein</fullName>
    </recommendedName>
</protein>
<name>A0A2G9HDM3_9LAMI</name>